<dbReference type="GO" id="GO:0033699">
    <property type="term" value="F:DNA 5'-adenosine monophosphate hydrolase activity"/>
    <property type="evidence" value="ECO:0007669"/>
    <property type="project" value="TreeGrafter"/>
</dbReference>
<feature type="domain" description="Aprataxin C2HE/C2H2/C2HC zinc finger" evidence="2">
    <location>
        <begin position="147"/>
        <end position="211"/>
    </location>
</feature>
<dbReference type="AlphaFoldDB" id="A0A2R6NNU5"/>
<dbReference type="OrthoDB" id="3512845at2759"/>
<dbReference type="Pfam" id="PF16278">
    <property type="entry name" value="zf-C2HE"/>
    <property type="match status" value="1"/>
</dbReference>
<feature type="region of interest" description="Disordered" evidence="1">
    <location>
        <begin position="216"/>
        <end position="289"/>
    </location>
</feature>
<proteinExistence type="predicted"/>
<keyword evidence="4" id="KW-1185">Reference proteome</keyword>
<protein>
    <recommendedName>
        <fullName evidence="2">Aprataxin C2HE/C2H2/C2HC zinc finger domain-containing protein</fullName>
    </recommendedName>
</protein>
<dbReference type="InterPro" id="IPR032566">
    <property type="entry name" value="Znf-C2HE"/>
</dbReference>
<dbReference type="GO" id="GO:1990165">
    <property type="term" value="F:single-strand break-containing DNA binding"/>
    <property type="evidence" value="ECO:0007669"/>
    <property type="project" value="TreeGrafter"/>
</dbReference>
<accession>A0A2R6NNU5</accession>
<name>A0A2R6NNU5_9APHY</name>
<dbReference type="InterPro" id="IPR036265">
    <property type="entry name" value="HIT-like_sf"/>
</dbReference>
<evidence type="ECO:0000259" key="2">
    <source>
        <dbReference type="Pfam" id="PF16278"/>
    </source>
</evidence>
<sequence>MDTDRTGIHPLFALQRYACTDDPSALPNHILKEFTDTTLTLYDCFPKSKVHLLVLPRPHAGVKKEDLWSLRTLLKGDKVRAKQVLEDMGKTAAKVKDGIEKDMVETWGVKWPVWVGFHAIPSMQSVSWLIFKRVKHKKHYNSFHPEHGFFLRYDDVMDWFDATPSYYERMSNFSSSTYEDILKEDLSCFKCHKELRNMPQLKAHLEEEWQKECKSEKERIERRRKFEQQALERKRRREQAAAATQPAKGEEAAGTENAASNAPATEDARDEGEPPRKKRDTTAELEEDS</sequence>
<dbReference type="PANTHER" id="PTHR12486:SF4">
    <property type="entry name" value="APRATAXIN"/>
    <property type="match status" value="1"/>
</dbReference>
<comment type="caution">
    <text evidence="3">The sequence shown here is derived from an EMBL/GenBank/DDBJ whole genome shotgun (WGS) entry which is preliminary data.</text>
</comment>
<feature type="compositionally biased region" description="Basic and acidic residues" evidence="1">
    <location>
        <begin position="216"/>
        <end position="232"/>
    </location>
</feature>
<dbReference type="Proteomes" id="UP000186601">
    <property type="component" value="Unassembled WGS sequence"/>
</dbReference>
<dbReference type="EMBL" id="MLYV02001019">
    <property type="protein sequence ID" value="PSR74106.1"/>
    <property type="molecule type" value="Genomic_DNA"/>
</dbReference>
<dbReference type="GO" id="GO:0005634">
    <property type="term" value="C:nucleus"/>
    <property type="evidence" value="ECO:0007669"/>
    <property type="project" value="TreeGrafter"/>
</dbReference>
<dbReference type="GO" id="GO:0003725">
    <property type="term" value="F:double-stranded RNA binding"/>
    <property type="evidence" value="ECO:0007669"/>
    <property type="project" value="TreeGrafter"/>
</dbReference>
<gene>
    <name evidence="3" type="ORF">PHLCEN_2v10062</name>
</gene>
<dbReference type="Gene3D" id="3.30.428.10">
    <property type="entry name" value="HIT-like"/>
    <property type="match status" value="1"/>
</dbReference>
<evidence type="ECO:0000313" key="3">
    <source>
        <dbReference type="EMBL" id="PSR74106.1"/>
    </source>
</evidence>
<evidence type="ECO:0000313" key="4">
    <source>
        <dbReference type="Proteomes" id="UP000186601"/>
    </source>
</evidence>
<dbReference type="STRING" id="98765.A0A2R6NNU5"/>
<dbReference type="SUPFAM" id="SSF54197">
    <property type="entry name" value="HIT-like"/>
    <property type="match status" value="1"/>
</dbReference>
<reference evidence="3 4" key="1">
    <citation type="submission" date="2018-02" db="EMBL/GenBank/DDBJ databases">
        <title>Genome sequence of the basidiomycete white-rot fungus Phlebia centrifuga.</title>
        <authorList>
            <person name="Granchi Z."/>
            <person name="Peng M."/>
            <person name="de Vries R.P."/>
            <person name="Hilden K."/>
            <person name="Makela M.R."/>
            <person name="Grigoriev I."/>
            <person name="Riley R."/>
        </authorList>
    </citation>
    <scope>NUCLEOTIDE SEQUENCE [LARGE SCALE GENOMIC DNA]</scope>
    <source>
        <strain evidence="3 4">FBCC195</strain>
    </source>
</reference>
<dbReference type="PANTHER" id="PTHR12486">
    <property type="entry name" value="APRATAXIN-RELATED"/>
    <property type="match status" value="1"/>
</dbReference>
<dbReference type="GO" id="GO:0030983">
    <property type="term" value="F:mismatched DNA binding"/>
    <property type="evidence" value="ECO:0007669"/>
    <property type="project" value="TreeGrafter"/>
</dbReference>
<dbReference type="GO" id="GO:0000012">
    <property type="term" value="P:single strand break repair"/>
    <property type="evidence" value="ECO:0007669"/>
    <property type="project" value="TreeGrafter"/>
</dbReference>
<evidence type="ECO:0000256" key="1">
    <source>
        <dbReference type="SAM" id="MobiDB-lite"/>
    </source>
</evidence>
<dbReference type="GO" id="GO:0003697">
    <property type="term" value="F:single-stranded DNA binding"/>
    <property type="evidence" value="ECO:0007669"/>
    <property type="project" value="TreeGrafter"/>
</dbReference>
<organism evidence="3 4">
    <name type="scientific">Hermanssonia centrifuga</name>
    <dbReference type="NCBI Taxonomy" id="98765"/>
    <lineage>
        <taxon>Eukaryota</taxon>
        <taxon>Fungi</taxon>
        <taxon>Dikarya</taxon>
        <taxon>Basidiomycota</taxon>
        <taxon>Agaricomycotina</taxon>
        <taxon>Agaricomycetes</taxon>
        <taxon>Polyporales</taxon>
        <taxon>Meruliaceae</taxon>
        <taxon>Hermanssonia</taxon>
    </lineage>
</organism>